<dbReference type="PANTHER" id="PTHR40114:SF1">
    <property type="entry name" value="SLR0698 PROTEIN"/>
    <property type="match status" value="1"/>
</dbReference>
<dbReference type="PANTHER" id="PTHR40114">
    <property type="entry name" value="SLR0698 PROTEIN"/>
    <property type="match status" value="1"/>
</dbReference>
<dbReference type="Pfam" id="PF01928">
    <property type="entry name" value="CYTH"/>
    <property type="match status" value="1"/>
</dbReference>
<evidence type="ECO:0000259" key="1">
    <source>
        <dbReference type="PROSITE" id="PS51707"/>
    </source>
</evidence>
<accession>A0ABV5FCK5</accession>
<evidence type="ECO:0000313" key="3">
    <source>
        <dbReference type="Proteomes" id="UP001589585"/>
    </source>
</evidence>
<evidence type="ECO:0000313" key="2">
    <source>
        <dbReference type="EMBL" id="MFB9057180.1"/>
    </source>
</evidence>
<dbReference type="CDD" id="cd07891">
    <property type="entry name" value="CYTH-like_CthTTM-like_1"/>
    <property type="match status" value="1"/>
</dbReference>
<dbReference type="InterPro" id="IPR012042">
    <property type="entry name" value="NeuTTM/CthTTM-like"/>
</dbReference>
<comment type="caution">
    <text evidence="2">The sequence shown here is derived from an EMBL/GenBank/DDBJ whole genome shotgun (WGS) entry which is preliminary data.</text>
</comment>
<dbReference type="InterPro" id="IPR023577">
    <property type="entry name" value="CYTH_domain"/>
</dbReference>
<keyword evidence="3" id="KW-1185">Reference proteome</keyword>
<dbReference type="Gene3D" id="2.40.320.10">
    <property type="entry name" value="Hypothetical Protein Pfu-838710-001"/>
    <property type="match status" value="1"/>
</dbReference>
<dbReference type="Proteomes" id="UP001589585">
    <property type="component" value="Unassembled WGS sequence"/>
</dbReference>
<dbReference type="RefSeq" id="WP_379861404.1">
    <property type="nucleotide sequence ID" value="NZ_JBHMFC010000054.1"/>
</dbReference>
<organism evidence="2 3">
    <name type="scientific">Mariniflexile ostreae</name>
    <dbReference type="NCBI Taxonomy" id="1520892"/>
    <lineage>
        <taxon>Bacteria</taxon>
        <taxon>Pseudomonadati</taxon>
        <taxon>Bacteroidota</taxon>
        <taxon>Flavobacteriia</taxon>
        <taxon>Flavobacteriales</taxon>
        <taxon>Flavobacteriaceae</taxon>
        <taxon>Mariniflexile</taxon>
    </lineage>
</organism>
<dbReference type="PIRSF" id="PIRSF016487">
    <property type="entry name" value="CYTH_UCP016487"/>
    <property type="match status" value="1"/>
</dbReference>
<proteinExistence type="predicted"/>
<dbReference type="PROSITE" id="PS51707">
    <property type="entry name" value="CYTH"/>
    <property type="match status" value="1"/>
</dbReference>
<dbReference type="EMBL" id="JBHMFC010000054">
    <property type="protein sequence ID" value="MFB9057180.1"/>
    <property type="molecule type" value="Genomic_DNA"/>
</dbReference>
<gene>
    <name evidence="2" type="ORF">ACFFU9_10550</name>
</gene>
<feature type="domain" description="CYTH" evidence="1">
    <location>
        <begin position="1"/>
        <end position="149"/>
    </location>
</feature>
<dbReference type="SMART" id="SM01118">
    <property type="entry name" value="CYTH"/>
    <property type="match status" value="1"/>
</dbReference>
<reference evidence="2 3" key="1">
    <citation type="submission" date="2024-09" db="EMBL/GenBank/DDBJ databases">
        <authorList>
            <person name="Sun Q."/>
            <person name="Mori K."/>
        </authorList>
    </citation>
    <scope>NUCLEOTIDE SEQUENCE [LARGE SCALE GENOMIC DNA]</scope>
    <source>
        <strain evidence="2 3">CECT 8622</strain>
    </source>
</reference>
<dbReference type="SUPFAM" id="SSF55154">
    <property type="entry name" value="CYTH-like phosphatases"/>
    <property type="match status" value="1"/>
</dbReference>
<dbReference type="InterPro" id="IPR033469">
    <property type="entry name" value="CYTH-like_dom_sf"/>
</dbReference>
<name>A0ABV5FCK5_9FLAO</name>
<sequence>MIEIERKFLVTSDAFKKEAIKKIRISQGFLNTHPERTVRVRLKDDQGYLTVKGKSSKNGLSRFEWEKEIPKSEAEALLKLCEPTIIDKERYEVKVKNHTFEIDVFFGDNKGLVVAEVELAFENETFEIPEWLGAEVTGQIKFYNSQLSSHPFKVWGKQ</sequence>
<protein>
    <submittedName>
        <fullName evidence="2">CYTH domain-containing protein</fullName>
    </submittedName>
</protein>